<feature type="domain" description="Alpha fucosidase A-like C-terminal" evidence="2">
    <location>
        <begin position="784"/>
        <end position="829"/>
    </location>
</feature>
<organism evidence="4 5">
    <name type="scientific">Coniophora puteana (strain RWD-64-598)</name>
    <name type="common">Brown rot fungus</name>
    <dbReference type="NCBI Taxonomy" id="741705"/>
    <lineage>
        <taxon>Eukaryota</taxon>
        <taxon>Fungi</taxon>
        <taxon>Dikarya</taxon>
        <taxon>Basidiomycota</taxon>
        <taxon>Agaricomycotina</taxon>
        <taxon>Agaricomycetes</taxon>
        <taxon>Agaricomycetidae</taxon>
        <taxon>Boletales</taxon>
        <taxon>Coniophorineae</taxon>
        <taxon>Coniophoraceae</taxon>
        <taxon>Coniophora</taxon>
    </lineage>
</organism>
<dbReference type="OrthoDB" id="2848340at2759"/>
<dbReference type="Proteomes" id="UP000053558">
    <property type="component" value="Unassembled WGS sequence"/>
</dbReference>
<evidence type="ECO:0000313" key="4">
    <source>
        <dbReference type="EMBL" id="EIW76069.1"/>
    </source>
</evidence>
<dbReference type="InterPro" id="IPR016518">
    <property type="entry name" value="Alpha-L-fucosidase"/>
</dbReference>
<dbReference type="PIRSF" id="PIRSF007663">
    <property type="entry name" value="UCP007663"/>
    <property type="match status" value="1"/>
</dbReference>
<dbReference type="InterPro" id="IPR012341">
    <property type="entry name" value="6hp_glycosidase-like_sf"/>
</dbReference>
<comment type="caution">
    <text evidence="4">The sequence shown here is derived from an EMBL/GenBank/DDBJ whole genome shotgun (WGS) entry which is preliminary data.</text>
</comment>
<dbReference type="GeneID" id="19211569"/>
<dbReference type="PANTHER" id="PTHR31084:SF3">
    <property type="entry name" value="ALPHA-FUCOSIDASE A"/>
    <property type="match status" value="1"/>
</dbReference>
<dbReference type="AlphaFoldDB" id="A0A5M3MA46"/>
<dbReference type="KEGG" id="cput:CONPUDRAFT_93253"/>
<sequence>MITTIQALVSSLWAYFLSVFFGVLPSSMQLLMRRIVHALTVTTVISVVSSAPPGFPASGNGLWYTSPGTIWAQELLPIGNGYLAAMLPGGIQQESTQLNLESLWSGGLFQDPSYNGGNSPASDQEQLAQDMQSIRQQIFASPNGTINNIEEIMSPIVAYGGYGGAGYLLATLNTSSSTPSSYYRWLDLDEAVQRTLWTQDGETYTRESFCSHPLQACVQYQNTTGSSLPSLTYAYSVAAEAGIPTPNVTCMDNATLSIRNYISSPGMLYEIIARVEAPGGTSSCTVVSSNPTNATLTVTGAKEAYITWVGGTDYDISAGTAASNFSFQGPDPHSALVSILSSDNLQSSSYETLLAQHIADYQSIMSPFSLSLGQTADLSTPTDQLVASYQTYVGDPYLEWLTFNFGRYLLAGSARGILPANLQGKWGQLTENAWGADSNINIQMNYWFAEMTNLNVTQSLWNYFEDTWAPRGAETAQILYNISQGWVTHDEIFGYTGMKLDGNSAQWADYPESNAWMMIHVWDHFDYTGDVAWWKAQGWPLLKGVASFHLEKLIEDLHYNDGTLVTAPCNSPEQAPITFGCAHAQQLIWQLFNAIEKGYAAAGDDDTEFLDSIQEKRQSMDKGLRIGWWGQLQEWKVDMDQPNDTHRHLSHLIGLYPGYAIASYDQAIQGGLTVNGTSLNYTKQQVLDAAGISLLHRGNGTGPDADSGWEKVWRAACWAQLGNATEFYKELTYTIDENWGSNLFDLYYPNSTTFQIDANFGFPAALLNSILQAPDVASYDIPLQVNLLPALPSAWPSGSITGARIRGGITLDLEWSNSKPTSAKFTVDSDVSGRERNVVVNFGGQTVGSFATSSGLTKTLTF</sequence>
<accession>A0A5M3MA46</accession>
<feature type="domain" description="Glycosyl hydrolase family 95 catalytic" evidence="3">
    <location>
        <begin position="349"/>
        <end position="768"/>
    </location>
</feature>
<keyword evidence="5" id="KW-1185">Reference proteome</keyword>
<proteinExistence type="predicted"/>
<dbReference type="Pfam" id="PF14498">
    <property type="entry name" value="Glyco_hyd_65N_2"/>
    <property type="match status" value="1"/>
</dbReference>
<dbReference type="Pfam" id="PF22124">
    <property type="entry name" value="Glyco_hydro_95_cat"/>
    <property type="match status" value="1"/>
</dbReference>
<dbReference type="GO" id="GO:0004560">
    <property type="term" value="F:alpha-L-fucosidase activity"/>
    <property type="evidence" value="ECO:0007669"/>
    <property type="project" value="InterPro"/>
</dbReference>
<evidence type="ECO:0000259" key="2">
    <source>
        <dbReference type="Pfam" id="PF21307"/>
    </source>
</evidence>
<dbReference type="OMA" id="KVWRGAC"/>
<dbReference type="Gene3D" id="1.50.10.10">
    <property type="match status" value="1"/>
</dbReference>
<evidence type="ECO:0000259" key="3">
    <source>
        <dbReference type="Pfam" id="PF22124"/>
    </source>
</evidence>
<dbReference type="InterPro" id="IPR049053">
    <property type="entry name" value="AFCA-like_C"/>
</dbReference>
<dbReference type="InterPro" id="IPR054363">
    <property type="entry name" value="GH95_cat"/>
</dbReference>
<dbReference type="RefSeq" id="XP_007774048.1">
    <property type="nucleotide sequence ID" value="XM_007775858.1"/>
</dbReference>
<gene>
    <name evidence="4" type="ORF">CONPUDRAFT_93253</name>
</gene>
<feature type="domain" description="Glycosyl hydrolase family 95 N-terminal" evidence="1">
    <location>
        <begin position="62"/>
        <end position="315"/>
    </location>
</feature>
<dbReference type="EMBL" id="JH711587">
    <property type="protein sequence ID" value="EIW76069.1"/>
    <property type="molecule type" value="Genomic_DNA"/>
</dbReference>
<evidence type="ECO:0000259" key="1">
    <source>
        <dbReference type="Pfam" id="PF14498"/>
    </source>
</evidence>
<dbReference type="SUPFAM" id="SSF48208">
    <property type="entry name" value="Six-hairpin glycosidases"/>
    <property type="match status" value="1"/>
</dbReference>
<dbReference type="GO" id="GO:0005975">
    <property type="term" value="P:carbohydrate metabolic process"/>
    <property type="evidence" value="ECO:0007669"/>
    <property type="project" value="InterPro"/>
</dbReference>
<keyword evidence="4" id="KW-0378">Hydrolase</keyword>
<protein>
    <submittedName>
        <fullName evidence="4">Glycoside hydrolase family 95 protein</fullName>
    </submittedName>
</protein>
<reference evidence="5" key="1">
    <citation type="journal article" date="2012" name="Science">
        <title>The Paleozoic origin of enzymatic lignin decomposition reconstructed from 31 fungal genomes.</title>
        <authorList>
            <person name="Floudas D."/>
            <person name="Binder M."/>
            <person name="Riley R."/>
            <person name="Barry K."/>
            <person name="Blanchette R.A."/>
            <person name="Henrissat B."/>
            <person name="Martinez A.T."/>
            <person name="Otillar R."/>
            <person name="Spatafora J.W."/>
            <person name="Yadav J.S."/>
            <person name="Aerts A."/>
            <person name="Benoit I."/>
            <person name="Boyd A."/>
            <person name="Carlson A."/>
            <person name="Copeland A."/>
            <person name="Coutinho P.M."/>
            <person name="de Vries R.P."/>
            <person name="Ferreira P."/>
            <person name="Findley K."/>
            <person name="Foster B."/>
            <person name="Gaskell J."/>
            <person name="Glotzer D."/>
            <person name="Gorecki P."/>
            <person name="Heitman J."/>
            <person name="Hesse C."/>
            <person name="Hori C."/>
            <person name="Igarashi K."/>
            <person name="Jurgens J.A."/>
            <person name="Kallen N."/>
            <person name="Kersten P."/>
            <person name="Kohler A."/>
            <person name="Kuees U."/>
            <person name="Kumar T.K.A."/>
            <person name="Kuo A."/>
            <person name="LaButti K."/>
            <person name="Larrondo L.F."/>
            <person name="Lindquist E."/>
            <person name="Ling A."/>
            <person name="Lombard V."/>
            <person name="Lucas S."/>
            <person name="Lundell T."/>
            <person name="Martin R."/>
            <person name="McLaughlin D.J."/>
            <person name="Morgenstern I."/>
            <person name="Morin E."/>
            <person name="Murat C."/>
            <person name="Nagy L.G."/>
            <person name="Nolan M."/>
            <person name="Ohm R.A."/>
            <person name="Patyshakuliyeva A."/>
            <person name="Rokas A."/>
            <person name="Ruiz-Duenas F.J."/>
            <person name="Sabat G."/>
            <person name="Salamov A."/>
            <person name="Samejima M."/>
            <person name="Schmutz J."/>
            <person name="Slot J.C."/>
            <person name="St John F."/>
            <person name="Stenlid J."/>
            <person name="Sun H."/>
            <person name="Sun S."/>
            <person name="Syed K."/>
            <person name="Tsang A."/>
            <person name="Wiebenga A."/>
            <person name="Young D."/>
            <person name="Pisabarro A."/>
            <person name="Eastwood D.C."/>
            <person name="Martin F."/>
            <person name="Cullen D."/>
            <person name="Grigoriev I.V."/>
            <person name="Hibbett D.S."/>
        </authorList>
    </citation>
    <scope>NUCLEOTIDE SEQUENCE [LARGE SCALE GENOMIC DNA]</scope>
    <source>
        <strain evidence="5">RWD-64-598 SS2</strain>
    </source>
</reference>
<dbReference type="Pfam" id="PF21307">
    <property type="entry name" value="Glyco_hydro_95_C"/>
    <property type="match status" value="1"/>
</dbReference>
<evidence type="ECO:0000313" key="5">
    <source>
        <dbReference type="Proteomes" id="UP000053558"/>
    </source>
</evidence>
<dbReference type="InterPro" id="IPR008928">
    <property type="entry name" value="6-hairpin_glycosidase_sf"/>
</dbReference>
<dbReference type="PANTHER" id="PTHR31084">
    <property type="entry name" value="ALPHA-L-FUCOSIDASE 2"/>
    <property type="match status" value="1"/>
</dbReference>
<name>A0A5M3MA46_CONPW</name>
<dbReference type="InterPro" id="IPR027414">
    <property type="entry name" value="GH95_N_dom"/>
</dbReference>